<dbReference type="EMBL" id="VYUA01000004">
    <property type="protein sequence ID" value="KAB2593184.1"/>
    <property type="molecule type" value="Genomic_DNA"/>
</dbReference>
<dbReference type="RefSeq" id="WP_151509328.1">
    <property type="nucleotide sequence ID" value="NZ_VYUA01000004.1"/>
</dbReference>
<organism evidence="1 2">
    <name type="scientific">Streptomyces arboris</name>
    <dbReference type="NCBI Taxonomy" id="2600619"/>
    <lineage>
        <taxon>Bacteria</taxon>
        <taxon>Bacillati</taxon>
        <taxon>Actinomycetota</taxon>
        <taxon>Actinomycetes</taxon>
        <taxon>Kitasatosporales</taxon>
        <taxon>Streptomycetaceae</taxon>
        <taxon>Streptomyces</taxon>
    </lineage>
</organism>
<evidence type="ECO:0000313" key="2">
    <source>
        <dbReference type="Proteomes" id="UP000326907"/>
    </source>
</evidence>
<name>A0A5N5F3X6_9ACTN</name>
<dbReference type="Gene3D" id="2.40.30.10">
    <property type="entry name" value="Translation factors"/>
    <property type="match status" value="1"/>
</dbReference>
<gene>
    <name evidence="1" type="ORF">F5983_06000</name>
</gene>
<sequence length="203" mass="22826">MHRMDDAFTLLRQAADLLPEEALAESGWTAEEVRDDIRRHEWERALDALTEIGDAHPVSVGFWERLAEAARQMMLDRSRRWCEWRAWEVRHGTIRAALTLVAAEEGLRRTVFSGDGRLRPMWDIGNRGADGERELSIATLWVENAAELGPGDTAEVRLAPLTPERWAHLRCGDAITMYEARPVAGTGRVIEVVAPRPEPPATA</sequence>
<protein>
    <submittedName>
        <fullName evidence="1">Uncharacterized protein</fullName>
    </submittedName>
</protein>
<comment type="caution">
    <text evidence="1">The sequence shown here is derived from an EMBL/GenBank/DDBJ whole genome shotgun (WGS) entry which is preliminary data.</text>
</comment>
<dbReference type="AlphaFoldDB" id="A0A5N5F3X6"/>
<accession>A0A5N5F3X6</accession>
<dbReference type="Proteomes" id="UP000326907">
    <property type="component" value="Unassembled WGS sequence"/>
</dbReference>
<evidence type="ECO:0000313" key="1">
    <source>
        <dbReference type="EMBL" id="KAB2593184.1"/>
    </source>
</evidence>
<reference evidence="1 2" key="1">
    <citation type="submission" date="2019-09" db="EMBL/GenBank/DDBJ databases">
        <authorList>
            <person name="Liu P."/>
        </authorList>
    </citation>
    <scope>NUCLEOTIDE SEQUENCE [LARGE SCALE GENOMIC DNA]</scope>
    <source>
        <strain evidence="1 2">TRM68085</strain>
    </source>
</reference>
<proteinExistence type="predicted"/>
<keyword evidence="2" id="KW-1185">Reference proteome</keyword>